<dbReference type="Gene3D" id="3.30.930.10">
    <property type="entry name" value="Bira Bifunctional Protein, Domain 2"/>
    <property type="match status" value="1"/>
</dbReference>
<dbReference type="Gene3D" id="3.30.1360.30">
    <property type="entry name" value="GAD-like domain"/>
    <property type="match status" value="1"/>
</dbReference>
<comment type="function">
    <text evidence="7">Catalyzes the attachment of L-aspartate to tRNA(Asp) in a two-step reaction: L-aspartate is first activated by ATP to form Asp-AMP and then transferred to the acceptor end of tRNA(Asp).</text>
</comment>
<dbReference type="GO" id="GO:0004815">
    <property type="term" value="F:aspartate-tRNA ligase activity"/>
    <property type="evidence" value="ECO:0007669"/>
    <property type="project" value="UniProtKB-UniRule"/>
</dbReference>
<feature type="binding site" evidence="7">
    <location>
        <begin position="534"/>
        <end position="537"/>
    </location>
    <ligand>
        <name>ATP</name>
        <dbReference type="ChEBI" id="CHEBI:30616"/>
    </ligand>
</feature>
<keyword evidence="6 7" id="KW-0030">Aminoacyl-tRNA synthetase</keyword>
<reference evidence="9 10" key="1">
    <citation type="submission" date="2017-09" db="EMBL/GenBank/DDBJ databases">
        <title>Depth-based differentiation of microbial function through sediment-hosted aquifers and enrichment of novel symbionts in the deep terrestrial subsurface.</title>
        <authorList>
            <person name="Probst A.J."/>
            <person name="Ladd B."/>
            <person name="Jarett J.K."/>
            <person name="Geller-Mcgrath D.E."/>
            <person name="Sieber C.M."/>
            <person name="Emerson J.B."/>
            <person name="Anantharaman K."/>
            <person name="Thomas B.C."/>
            <person name="Malmstrom R."/>
            <person name="Stieglmeier M."/>
            <person name="Klingl A."/>
            <person name="Woyke T."/>
            <person name="Ryan C.M."/>
            <person name="Banfield J.F."/>
        </authorList>
    </citation>
    <scope>NUCLEOTIDE SEQUENCE [LARGE SCALE GENOMIC DNA]</scope>
    <source>
        <strain evidence="9">CG11_big_fil_rev_8_21_14_0_20_39_34</strain>
    </source>
</reference>
<name>A0A2H0N3Z5_9BACT</name>
<feature type="region of interest" description="Aspartate" evidence="7">
    <location>
        <begin position="200"/>
        <end position="203"/>
    </location>
</feature>
<dbReference type="NCBIfam" id="TIGR00459">
    <property type="entry name" value="aspS_bact"/>
    <property type="match status" value="1"/>
</dbReference>
<dbReference type="InterPro" id="IPR029351">
    <property type="entry name" value="GAD_dom"/>
</dbReference>
<dbReference type="InterPro" id="IPR006195">
    <property type="entry name" value="aa-tRNA-synth_II"/>
</dbReference>
<accession>A0A2H0N3Z5</accession>
<feature type="binding site" evidence="7">
    <location>
        <begin position="222"/>
        <end position="224"/>
    </location>
    <ligand>
        <name>ATP</name>
        <dbReference type="ChEBI" id="CHEBI:30616"/>
    </ligand>
</feature>
<evidence type="ECO:0000256" key="4">
    <source>
        <dbReference type="ARBA" id="ARBA00022840"/>
    </source>
</evidence>
<dbReference type="InterPro" id="IPR012340">
    <property type="entry name" value="NA-bd_OB-fold"/>
</dbReference>
<dbReference type="PANTHER" id="PTHR22594">
    <property type="entry name" value="ASPARTYL/LYSYL-TRNA SYNTHETASE"/>
    <property type="match status" value="1"/>
</dbReference>
<dbReference type="SUPFAM" id="SSF50249">
    <property type="entry name" value="Nucleic acid-binding proteins"/>
    <property type="match status" value="1"/>
</dbReference>
<feature type="binding site" evidence="7">
    <location>
        <position position="489"/>
    </location>
    <ligand>
        <name>L-aspartate</name>
        <dbReference type="ChEBI" id="CHEBI:29991"/>
    </ligand>
</feature>
<proteinExistence type="inferred from homology"/>
<dbReference type="CDD" id="cd04317">
    <property type="entry name" value="EcAspRS_like_N"/>
    <property type="match status" value="1"/>
</dbReference>
<dbReference type="GO" id="GO:0006422">
    <property type="term" value="P:aspartyl-tRNA aminoacylation"/>
    <property type="evidence" value="ECO:0007669"/>
    <property type="project" value="UniProtKB-UniRule"/>
</dbReference>
<keyword evidence="4 7" id="KW-0067">ATP-binding</keyword>
<evidence type="ECO:0000256" key="1">
    <source>
        <dbReference type="ARBA" id="ARBA00006303"/>
    </source>
</evidence>
<organism evidence="9 10">
    <name type="scientific">Candidatus Magasanikbacteria bacterium CG11_big_fil_rev_8_21_14_0_20_39_34</name>
    <dbReference type="NCBI Taxonomy" id="1974653"/>
    <lineage>
        <taxon>Bacteria</taxon>
        <taxon>Candidatus Magasanikiibacteriota</taxon>
    </lineage>
</organism>
<dbReference type="HAMAP" id="MF_00044">
    <property type="entry name" value="Asp_tRNA_synth_type1"/>
    <property type="match status" value="1"/>
</dbReference>
<dbReference type="InterPro" id="IPR004364">
    <property type="entry name" value="Aa-tRNA-synt_II"/>
</dbReference>
<dbReference type="GO" id="GO:0005524">
    <property type="term" value="F:ATP binding"/>
    <property type="evidence" value="ECO:0007669"/>
    <property type="project" value="UniProtKB-UniRule"/>
</dbReference>
<dbReference type="InterPro" id="IPR047090">
    <property type="entry name" value="AspRS_core"/>
</dbReference>
<feature type="binding site" evidence="7">
    <location>
        <position position="482"/>
    </location>
    <ligand>
        <name>ATP</name>
        <dbReference type="ChEBI" id="CHEBI:30616"/>
    </ligand>
</feature>
<feature type="binding site" evidence="7">
    <location>
        <position position="176"/>
    </location>
    <ligand>
        <name>L-aspartate</name>
        <dbReference type="ChEBI" id="CHEBI:29991"/>
    </ligand>
</feature>
<dbReference type="Proteomes" id="UP000229600">
    <property type="component" value="Unassembled WGS sequence"/>
</dbReference>
<feature type="binding site" evidence="7">
    <location>
        <position position="448"/>
    </location>
    <ligand>
        <name>L-aspartate</name>
        <dbReference type="ChEBI" id="CHEBI:29991"/>
    </ligand>
</feature>
<dbReference type="SUPFAM" id="SSF55261">
    <property type="entry name" value="GAD domain-like"/>
    <property type="match status" value="1"/>
</dbReference>
<feature type="domain" description="Aminoacyl-transfer RNA synthetases class-II family profile" evidence="8">
    <location>
        <begin position="146"/>
        <end position="553"/>
    </location>
</feature>
<dbReference type="NCBIfam" id="NF001750">
    <property type="entry name" value="PRK00476.1"/>
    <property type="match status" value="1"/>
</dbReference>
<evidence type="ECO:0000313" key="10">
    <source>
        <dbReference type="Proteomes" id="UP000229600"/>
    </source>
</evidence>
<dbReference type="Pfam" id="PF00152">
    <property type="entry name" value="tRNA-synt_2"/>
    <property type="match status" value="1"/>
</dbReference>
<keyword evidence="7" id="KW-0963">Cytoplasm</keyword>
<dbReference type="PANTHER" id="PTHR22594:SF5">
    <property type="entry name" value="ASPARTATE--TRNA LIGASE, MITOCHONDRIAL"/>
    <property type="match status" value="1"/>
</dbReference>
<comment type="subcellular location">
    <subcellularLocation>
        <location evidence="7">Cytoplasm</location>
    </subcellularLocation>
</comment>
<dbReference type="AlphaFoldDB" id="A0A2H0N3Z5"/>
<comment type="caution">
    <text evidence="7">Lacks conserved residue(s) required for the propagation of feature annotation.</text>
</comment>
<dbReference type="InterPro" id="IPR004115">
    <property type="entry name" value="GAD-like_sf"/>
</dbReference>
<evidence type="ECO:0000313" key="9">
    <source>
        <dbReference type="EMBL" id="PIR03629.1"/>
    </source>
</evidence>
<evidence type="ECO:0000256" key="7">
    <source>
        <dbReference type="HAMAP-Rule" id="MF_00044"/>
    </source>
</evidence>
<dbReference type="InterPro" id="IPR004365">
    <property type="entry name" value="NA-bd_OB_tRNA"/>
</dbReference>
<dbReference type="InterPro" id="IPR002312">
    <property type="entry name" value="Asp/Asn-tRNA-synth_IIb"/>
</dbReference>
<evidence type="ECO:0000259" key="8">
    <source>
        <dbReference type="PROSITE" id="PS50862"/>
    </source>
</evidence>
<dbReference type="InterPro" id="IPR004524">
    <property type="entry name" value="Asp-tRNA-ligase_1"/>
</dbReference>
<evidence type="ECO:0000256" key="3">
    <source>
        <dbReference type="ARBA" id="ARBA00022741"/>
    </source>
</evidence>
<dbReference type="GO" id="GO:0003676">
    <property type="term" value="F:nucleic acid binding"/>
    <property type="evidence" value="ECO:0007669"/>
    <property type="project" value="InterPro"/>
</dbReference>
<comment type="caution">
    <text evidence="9">The sequence shown here is derived from an EMBL/GenBank/DDBJ whole genome shotgun (WGS) entry which is preliminary data.</text>
</comment>
<protein>
    <recommendedName>
        <fullName evidence="7">Aspartate--tRNA ligase</fullName>
        <ecNumber evidence="7">6.1.1.12</ecNumber>
    </recommendedName>
    <alternativeName>
        <fullName evidence="7">Aspartyl-tRNA synthetase</fullName>
        <shortName evidence="7">AspRS</shortName>
    </alternativeName>
</protein>
<feature type="binding site" evidence="7">
    <location>
        <position position="222"/>
    </location>
    <ligand>
        <name>L-aspartate</name>
        <dbReference type="ChEBI" id="CHEBI:29991"/>
    </ligand>
</feature>
<dbReference type="SUPFAM" id="SSF55681">
    <property type="entry name" value="Class II aaRS and biotin synthetases"/>
    <property type="match status" value="1"/>
</dbReference>
<keyword evidence="5 7" id="KW-0648">Protein biosynthesis</keyword>
<dbReference type="InterPro" id="IPR047089">
    <property type="entry name" value="Asp-tRNA-ligase_1_N"/>
</dbReference>
<comment type="subunit">
    <text evidence="7">Homodimer.</text>
</comment>
<keyword evidence="2 7" id="KW-0436">Ligase</keyword>
<sequence>MYRTHTCGELNKTHVGEEVTLSGWVHKRRDLGGLIFVDLRDRYGMTQIIFHPETVQNFALVEGLKYEYVIKVVGKVIERETSTVNPDLSTGMIEIEAKEVEILSLAKAMPFEIFETSKGEEDEELRLKYRFLELRRERLRDNILFRAKMIAHIRQYMEKKNFVDIATPLLTVSSPEGARDFLVPSRIHPGKFYALPQAPQQYKQLLMVAGFDRYYQIAPCMRDEDPRADRSPGEFYQLDCETSFLTKEEFFTLMEPLFWELTEEVAGKQVLQKPFPRIPYKECLEKYGVDRPDLRFGLEIQNISEWGQGTGFKVFDEAEFVRVLMVPGGAAFSRKEIEEEFEDLAKRAHAKGLAWMKYVGGKFEGSIAKFISEAKLDELKVLVQPEEGSILFFSADNWHVSCGALGAVRSLVGDKHNLKDPNIVAWAWVVDFPMYEWNDQENRVDFGHNPFSMPQGGLEALNSEDPLNILADQYDIIANGLELSSGAVRNKDPQVMYRAFELAGYSKEDVDKKFGHMIDAFEYGAPPHCGFAPGIDRLVMLLRGEPNIRAVVPFPKNQKAEEPMMGSPSFVDQKQLDELSIAVKKDK</sequence>
<dbReference type="PRINTS" id="PR01042">
    <property type="entry name" value="TRNASYNTHASP"/>
</dbReference>
<dbReference type="Pfam" id="PF02938">
    <property type="entry name" value="GAD"/>
    <property type="match status" value="1"/>
</dbReference>
<gene>
    <name evidence="7" type="primary">aspS</name>
    <name evidence="9" type="ORF">COV59_05580</name>
</gene>
<dbReference type="GO" id="GO:0005737">
    <property type="term" value="C:cytoplasm"/>
    <property type="evidence" value="ECO:0007669"/>
    <property type="project" value="UniProtKB-SubCell"/>
</dbReference>
<dbReference type="EC" id="6.1.1.12" evidence="7"/>
<dbReference type="Pfam" id="PF01336">
    <property type="entry name" value="tRNA_anti-codon"/>
    <property type="match status" value="1"/>
</dbReference>
<dbReference type="EMBL" id="PCWN01000011">
    <property type="protein sequence ID" value="PIR03629.1"/>
    <property type="molecule type" value="Genomic_DNA"/>
</dbReference>
<dbReference type="CDD" id="cd00777">
    <property type="entry name" value="AspRS_core"/>
    <property type="match status" value="1"/>
</dbReference>
<evidence type="ECO:0000256" key="2">
    <source>
        <dbReference type="ARBA" id="ARBA00022598"/>
    </source>
</evidence>
<comment type="similarity">
    <text evidence="1 7">Belongs to the class-II aminoacyl-tRNA synthetase family. Type 1 subfamily.</text>
</comment>
<keyword evidence="3 7" id="KW-0547">Nucleotide-binding</keyword>
<dbReference type="PROSITE" id="PS50862">
    <property type="entry name" value="AA_TRNA_LIGASE_II"/>
    <property type="match status" value="1"/>
</dbReference>
<evidence type="ECO:0000256" key="6">
    <source>
        <dbReference type="ARBA" id="ARBA00023146"/>
    </source>
</evidence>
<comment type="catalytic activity">
    <reaction evidence="7">
        <text>tRNA(Asp) + L-aspartate + ATP = L-aspartyl-tRNA(Asp) + AMP + diphosphate</text>
        <dbReference type="Rhea" id="RHEA:19649"/>
        <dbReference type="Rhea" id="RHEA-COMP:9660"/>
        <dbReference type="Rhea" id="RHEA-COMP:9678"/>
        <dbReference type="ChEBI" id="CHEBI:29991"/>
        <dbReference type="ChEBI" id="CHEBI:30616"/>
        <dbReference type="ChEBI" id="CHEBI:33019"/>
        <dbReference type="ChEBI" id="CHEBI:78442"/>
        <dbReference type="ChEBI" id="CHEBI:78516"/>
        <dbReference type="ChEBI" id="CHEBI:456215"/>
        <dbReference type="EC" id="6.1.1.12"/>
    </reaction>
</comment>
<dbReference type="Gene3D" id="2.40.50.140">
    <property type="entry name" value="Nucleic acid-binding proteins"/>
    <property type="match status" value="1"/>
</dbReference>
<evidence type="ECO:0000256" key="5">
    <source>
        <dbReference type="ARBA" id="ARBA00022917"/>
    </source>
</evidence>
<dbReference type="InterPro" id="IPR045864">
    <property type="entry name" value="aa-tRNA-synth_II/BPL/LPL"/>
</dbReference>